<dbReference type="Gene3D" id="3.30.300.30">
    <property type="match status" value="1"/>
</dbReference>
<dbReference type="RefSeq" id="WP_255918073.1">
    <property type="nucleotide sequence ID" value="NZ_JANFNG010000001.1"/>
</dbReference>
<protein>
    <submittedName>
        <fullName evidence="8">AMP-binding protein</fullName>
    </submittedName>
</protein>
<keyword evidence="3" id="KW-0547">Nucleotide-binding</keyword>
<comment type="caution">
    <text evidence="8">The sequence shown here is derived from an EMBL/GenBank/DDBJ whole genome shotgun (WGS) entry which is preliminary data.</text>
</comment>
<dbReference type="Pfam" id="PF13193">
    <property type="entry name" value="AMP-binding_C"/>
    <property type="match status" value="1"/>
</dbReference>
<dbReference type="EMBL" id="JANFNG010000001">
    <property type="protein sequence ID" value="MCQ4079221.1"/>
    <property type="molecule type" value="Genomic_DNA"/>
</dbReference>
<dbReference type="PANTHER" id="PTHR43605:SF10">
    <property type="entry name" value="ACYL-COA SYNTHETASE MEDIUM CHAIN FAMILY MEMBER 3"/>
    <property type="match status" value="1"/>
</dbReference>
<feature type="domain" description="AMP-dependent synthetase/ligase" evidence="6">
    <location>
        <begin position="53"/>
        <end position="408"/>
    </location>
</feature>
<dbReference type="PANTHER" id="PTHR43605">
    <property type="entry name" value="ACYL-COENZYME A SYNTHETASE"/>
    <property type="match status" value="1"/>
</dbReference>
<evidence type="ECO:0000256" key="4">
    <source>
        <dbReference type="ARBA" id="ARBA00022840"/>
    </source>
</evidence>
<evidence type="ECO:0000313" key="8">
    <source>
        <dbReference type="EMBL" id="MCQ4079221.1"/>
    </source>
</evidence>
<evidence type="ECO:0000256" key="2">
    <source>
        <dbReference type="ARBA" id="ARBA00022598"/>
    </source>
</evidence>
<dbReference type="Pfam" id="PF00501">
    <property type="entry name" value="AMP-binding"/>
    <property type="match status" value="1"/>
</dbReference>
<dbReference type="InterPro" id="IPR025110">
    <property type="entry name" value="AMP-bd_C"/>
</dbReference>
<reference evidence="8" key="1">
    <citation type="submission" date="2022-06" db="EMBL/GenBank/DDBJ databases">
        <title>Draft genome sequence of Streptomyces sp. RB6PN25 isolated from peat swamp forest in Thailand.</title>
        <authorList>
            <person name="Duangmal K."/>
            <person name="Klaysubun C."/>
        </authorList>
    </citation>
    <scope>NUCLEOTIDE SEQUENCE</scope>
    <source>
        <strain evidence="8">RB6PN25</strain>
    </source>
</reference>
<accession>A0ABT1PNG9</accession>
<dbReference type="SUPFAM" id="SSF56801">
    <property type="entry name" value="Acetyl-CoA synthetase-like"/>
    <property type="match status" value="1"/>
</dbReference>
<evidence type="ECO:0000313" key="9">
    <source>
        <dbReference type="Proteomes" id="UP001057702"/>
    </source>
</evidence>
<proteinExistence type="inferred from homology"/>
<keyword evidence="9" id="KW-1185">Reference proteome</keyword>
<sequence length="572" mass="63888">MSGTARSAGAASFAAARDYLLTHREDYGKARLGFRWPRPTEFNWALDWFDTIGQRHDRPALWIVEDDDSEQILTFGQLSRRSNQLANWLRSHGVARGDRLLLMLGNQVELWESILAAMKLGTVIIPATQMLGPDDLRDRVERGKVRHVLTTADDTGKFAEVPGDYTRIAVGGPVTGWQDYADSAAAGEEFTPDGTTRADDTLLLYFTSGTTARPKLVEHTHMSYPVGHLSTMYWIGLEPGDVHLNISSPGWAKHAWSNFFAPWNAEATVFVYNYKRFDAERLLHHMERCRITSFCAPPTVWRMLIQADLRTLRTPPKKVVGAGEPLNPEVIEQVREAWGVTIRDGFGQTESSVQIANTPGQPVKPGSMGRPLPGFDVELIEPVTGKPSEEGEICLKLDPRPVGLMVGYADDAERTADVMRDGYYHTGDVGSRDADGYITYVGRADDVFKASDYRISPFELESVLLEHEAVAEAAVVPSPHPVRLAVPKAYVVLARGYAPDRATALSLLRFARERLASYKRVRRLEFTDLPKTISGKIRRVELRNRERDLHDHGGNGSSAEFREEDFPELKSS</sequence>
<feature type="region of interest" description="Disordered" evidence="5">
    <location>
        <begin position="548"/>
        <end position="572"/>
    </location>
</feature>
<evidence type="ECO:0000256" key="5">
    <source>
        <dbReference type="SAM" id="MobiDB-lite"/>
    </source>
</evidence>
<dbReference type="Gene3D" id="3.40.50.12780">
    <property type="entry name" value="N-terminal domain of ligase-like"/>
    <property type="match status" value="1"/>
</dbReference>
<dbReference type="Proteomes" id="UP001057702">
    <property type="component" value="Unassembled WGS sequence"/>
</dbReference>
<keyword evidence="4" id="KW-0067">ATP-binding</keyword>
<organism evidence="8 9">
    <name type="scientific">Streptomyces humicola</name>
    <dbReference type="NCBI Taxonomy" id="2953240"/>
    <lineage>
        <taxon>Bacteria</taxon>
        <taxon>Bacillati</taxon>
        <taxon>Actinomycetota</taxon>
        <taxon>Actinomycetes</taxon>
        <taxon>Kitasatosporales</taxon>
        <taxon>Streptomycetaceae</taxon>
        <taxon>Streptomyces</taxon>
    </lineage>
</organism>
<evidence type="ECO:0000259" key="7">
    <source>
        <dbReference type="Pfam" id="PF13193"/>
    </source>
</evidence>
<evidence type="ECO:0000259" key="6">
    <source>
        <dbReference type="Pfam" id="PF00501"/>
    </source>
</evidence>
<evidence type="ECO:0000256" key="3">
    <source>
        <dbReference type="ARBA" id="ARBA00022741"/>
    </source>
</evidence>
<comment type="similarity">
    <text evidence="1">Belongs to the ATP-dependent AMP-binding enzyme family.</text>
</comment>
<evidence type="ECO:0000256" key="1">
    <source>
        <dbReference type="ARBA" id="ARBA00006432"/>
    </source>
</evidence>
<gene>
    <name evidence="8" type="ORF">NGB36_00960</name>
</gene>
<dbReference type="InterPro" id="IPR051087">
    <property type="entry name" value="Mitochondrial_ACSM"/>
</dbReference>
<keyword evidence="2" id="KW-0436">Ligase</keyword>
<dbReference type="InterPro" id="IPR000873">
    <property type="entry name" value="AMP-dep_synth/lig_dom"/>
</dbReference>
<dbReference type="InterPro" id="IPR042099">
    <property type="entry name" value="ANL_N_sf"/>
</dbReference>
<feature type="domain" description="AMP-binding enzyme C-terminal" evidence="7">
    <location>
        <begin position="459"/>
        <end position="536"/>
    </location>
</feature>
<name>A0ABT1PNG9_9ACTN</name>
<dbReference type="InterPro" id="IPR045851">
    <property type="entry name" value="AMP-bd_C_sf"/>
</dbReference>